<evidence type="ECO:0000313" key="2">
    <source>
        <dbReference type="Proteomes" id="UP000269221"/>
    </source>
</evidence>
<dbReference type="EMBL" id="QRBI01000106">
    <property type="protein sequence ID" value="RMC13338.1"/>
    <property type="molecule type" value="Genomic_DNA"/>
</dbReference>
<gene>
    <name evidence="1" type="ORF">DUI87_10873</name>
</gene>
<dbReference type="OrthoDB" id="9400281at2759"/>
<evidence type="ECO:0000313" key="1">
    <source>
        <dbReference type="EMBL" id="RMC13338.1"/>
    </source>
</evidence>
<dbReference type="AlphaFoldDB" id="A0A3M0KJA5"/>
<sequence length="149" mass="16212">MPLAFLATWAHPGSCPASVDQHSQLLFHQAALQALCPQPVVLLGIVVTQIQEPEGLHPIESHTIGSSPWIQPVQIPLQSLPALQQIYTPTQVSVICKLTAGALNPIIQIIDKDIKQDNTDTEPLGKPLVTNHQLDVAPFTTTLWARPSR</sequence>
<keyword evidence="2" id="KW-1185">Reference proteome</keyword>
<organism evidence="1 2">
    <name type="scientific">Hirundo rustica rustica</name>
    <dbReference type="NCBI Taxonomy" id="333673"/>
    <lineage>
        <taxon>Eukaryota</taxon>
        <taxon>Metazoa</taxon>
        <taxon>Chordata</taxon>
        <taxon>Craniata</taxon>
        <taxon>Vertebrata</taxon>
        <taxon>Euteleostomi</taxon>
        <taxon>Archelosauria</taxon>
        <taxon>Archosauria</taxon>
        <taxon>Dinosauria</taxon>
        <taxon>Saurischia</taxon>
        <taxon>Theropoda</taxon>
        <taxon>Coelurosauria</taxon>
        <taxon>Aves</taxon>
        <taxon>Neognathae</taxon>
        <taxon>Neoaves</taxon>
        <taxon>Telluraves</taxon>
        <taxon>Australaves</taxon>
        <taxon>Passeriformes</taxon>
        <taxon>Sylvioidea</taxon>
        <taxon>Hirundinidae</taxon>
        <taxon>Hirundo</taxon>
    </lineage>
</organism>
<name>A0A3M0KJA5_HIRRU</name>
<dbReference type="Proteomes" id="UP000269221">
    <property type="component" value="Unassembled WGS sequence"/>
</dbReference>
<comment type="caution">
    <text evidence="1">The sequence shown here is derived from an EMBL/GenBank/DDBJ whole genome shotgun (WGS) entry which is preliminary data.</text>
</comment>
<accession>A0A3M0KJA5</accession>
<protein>
    <submittedName>
        <fullName evidence="1">Uncharacterized protein</fullName>
    </submittedName>
</protein>
<proteinExistence type="predicted"/>
<reference evidence="1 2" key="1">
    <citation type="submission" date="2018-07" db="EMBL/GenBank/DDBJ databases">
        <title>A high quality draft genome assembly of the barn swallow (H. rustica rustica).</title>
        <authorList>
            <person name="Formenti G."/>
            <person name="Chiara M."/>
            <person name="Poveda L."/>
            <person name="Francoijs K.-J."/>
            <person name="Bonisoli-Alquati A."/>
            <person name="Canova L."/>
            <person name="Gianfranceschi L."/>
            <person name="Horner D.S."/>
            <person name="Saino N."/>
        </authorList>
    </citation>
    <scope>NUCLEOTIDE SEQUENCE [LARGE SCALE GENOMIC DNA]</scope>
    <source>
        <strain evidence="1">Chelidonia</strain>
        <tissue evidence="1">Blood</tissue>
    </source>
</reference>